<dbReference type="AlphaFoldDB" id="A0A4Q9M3N9"/>
<protein>
    <submittedName>
        <fullName evidence="1">Uncharacterized protein</fullName>
    </submittedName>
</protein>
<dbReference type="VEuPathDB" id="MicrosporidiaDB:CWI38_0020p0030"/>
<reference evidence="1 2" key="1">
    <citation type="submission" date="2017-12" db="EMBL/GenBank/DDBJ databases">
        <authorList>
            <person name="Pombert J.-F."/>
            <person name="Haag K.L."/>
            <person name="Ebert D."/>
        </authorList>
    </citation>
    <scope>NUCLEOTIDE SEQUENCE [LARGE SCALE GENOMIC DNA]</scope>
    <source>
        <strain evidence="1">IL-G-3</strain>
    </source>
</reference>
<dbReference type="EMBL" id="PITK01000020">
    <property type="protein sequence ID" value="TBU20817.1"/>
    <property type="molecule type" value="Genomic_DNA"/>
</dbReference>
<proteinExistence type="predicted"/>
<name>A0A4Q9M3N9_9MICR</name>
<keyword evidence="2" id="KW-1185">Reference proteome</keyword>
<comment type="caution">
    <text evidence="1">The sequence shown here is derived from an EMBL/GenBank/DDBJ whole genome shotgun (WGS) entry which is preliminary data.</text>
</comment>
<gene>
    <name evidence="1" type="ORF">CWI38_0020p0030</name>
</gene>
<accession>A0A4Q9M3N9</accession>
<evidence type="ECO:0000313" key="2">
    <source>
        <dbReference type="Proteomes" id="UP000292282"/>
    </source>
</evidence>
<organism evidence="1 2">
    <name type="scientific">Hamiltosporidium tvaerminnensis</name>
    <dbReference type="NCBI Taxonomy" id="1176355"/>
    <lineage>
        <taxon>Eukaryota</taxon>
        <taxon>Fungi</taxon>
        <taxon>Fungi incertae sedis</taxon>
        <taxon>Microsporidia</taxon>
        <taxon>Dubosqiidae</taxon>
        <taxon>Hamiltosporidium</taxon>
    </lineage>
</organism>
<dbReference type="Proteomes" id="UP000292282">
    <property type="component" value="Unassembled WGS sequence"/>
</dbReference>
<evidence type="ECO:0000313" key="1">
    <source>
        <dbReference type="EMBL" id="TBU20817.1"/>
    </source>
</evidence>
<sequence length="93" mass="10058">MKRVLFVVIYRGSGRGVLFIRVVGVIYKGSVLEGCVSSSSSVLEGNSRDMLEGVSNSSSVLEGVIYKIILKRVLIISKNTNTLPLTLQSPNTL</sequence>